<evidence type="ECO:0000313" key="2">
    <source>
        <dbReference type="EMBL" id="MCP2175131.1"/>
    </source>
</evidence>
<proteinExistence type="predicted"/>
<evidence type="ECO:0000313" key="3">
    <source>
        <dbReference type="Proteomes" id="UP001206895"/>
    </source>
</evidence>
<feature type="compositionally biased region" description="Low complexity" evidence="1">
    <location>
        <begin position="126"/>
        <end position="147"/>
    </location>
</feature>
<evidence type="ECO:0000256" key="1">
    <source>
        <dbReference type="SAM" id="MobiDB-lite"/>
    </source>
</evidence>
<protein>
    <recommendedName>
        <fullName evidence="4">DUF3558 domain-containing protein</fullName>
    </recommendedName>
</protein>
<name>A0ABT1HA45_9NOCA</name>
<feature type="region of interest" description="Disordered" evidence="1">
    <location>
        <begin position="126"/>
        <end position="156"/>
    </location>
</feature>
<evidence type="ECO:0008006" key="4">
    <source>
        <dbReference type="Google" id="ProtNLM"/>
    </source>
</evidence>
<feature type="compositionally biased region" description="Basic residues" evidence="1">
    <location>
        <begin position="19"/>
        <end position="34"/>
    </location>
</feature>
<dbReference type="EMBL" id="JAMTCJ010000001">
    <property type="protein sequence ID" value="MCP2175131.1"/>
    <property type="molecule type" value="Genomic_DNA"/>
</dbReference>
<reference evidence="2 3" key="1">
    <citation type="submission" date="2022-06" db="EMBL/GenBank/DDBJ databases">
        <title>Genomic Encyclopedia of Archaeal and Bacterial Type Strains, Phase II (KMG-II): from individual species to whole genera.</title>
        <authorList>
            <person name="Goeker M."/>
        </authorList>
    </citation>
    <scope>NUCLEOTIDE SEQUENCE [LARGE SCALE GENOMIC DNA]</scope>
    <source>
        <strain evidence="2 3">DSM 44693</strain>
    </source>
</reference>
<accession>A0ABT1HA45</accession>
<sequence length="332" mass="35805">MLTESGAQRRLTEPGFRGHPCRRHRRRWSLRARHGSAGDRPRGRRRRIGSACQQGLQHRAQSAQPEERISMRRTIPILASCSGQSYRMRGSGLRTSAHGPSRRTTAVASAVLAAALVAVVGCSSSAEGPDPQAASSSSNPAALPTPAGTVPDSIQDINSTKDMTGVVTTYSNDENPYLKLIPYVCTFLPDSLTKQVLGMETKQTGFGGQHTLLQTCSMAGPSGPNYEQIGITVTVQATSYAEDTASPKHTNIARAVPIWRDVTGSLYQNPGDVSEDLVYCNLSWGTFYGSAVVTVYTRDGYRADPCDKAKEFAPKIAPLLPSRPVQMRPTEG</sequence>
<comment type="caution">
    <text evidence="2">The sequence shown here is derived from an EMBL/GenBank/DDBJ whole genome shotgun (WGS) entry which is preliminary data.</text>
</comment>
<dbReference type="Proteomes" id="UP001206895">
    <property type="component" value="Unassembled WGS sequence"/>
</dbReference>
<organism evidence="2 3">
    <name type="scientific">Williamsia maris</name>
    <dbReference type="NCBI Taxonomy" id="72806"/>
    <lineage>
        <taxon>Bacteria</taxon>
        <taxon>Bacillati</taxon>
        <taxon>Actinomycetota</taxon>
        <taxon>Actinomycetes</taxon>
        <taxon>Mycobacteriales</taxon>
        <taxon>Nocardiaceae</taxon>
        <taxon>Williamsia</taxon>
    </lineage>
</organism>
<gene>
    <name evidence="2" type="ORF">LX13_000938</name>
</gene>
<feature type="region of interest" description="Disordered" evidence="1">
    <location>
        <begin position="1"/>
        <end position="66"/>
    </location>
</feature>
<feature type="compositionally biased region" description="Polar residues" evidence="1">
    <location>
        <begin position="51"/>
        <end position="64"/>
    </location>
</feature>
<keyword evidence="3" id="KW-1185">Reference proteome</keyword>